<keyword evidence="7 9" id="KW-0472">Membrane</keyword>
<dbReference type="RefSeq" id="WP_188850425.1">
    <property type="nucleotide sequence ID" value="NZ_BMJJ01000004.1"/>
</dbReference>
<evidence type="ECO:0000256" key="3">
    <source>
        <dbReference type="ARBA" id="ARBA00022475"/>
    </source>
</evidence>
<dbReference type="GO" id="GO:0005886">
    <property type="term" value="C:plasma membrane"/>
    <property type="evidence" value="ECO:0007669"/>
    <property type="project" value="UniProtKB-SubCell"/>
</dbReference>
<evidence type="ECO:0000256" key="6">
    <source>
        <dbReference type="ARBA" id="ARBA00022989"/>
    </source>
</evidence>
<accession>A0A916XW83</accession>
<evidence type="ECO:0000256" key="8">
    <source>
        <dbReference type="ARBA" id="ARBA00038436"/>
    </source>
</evidence>
<comment type="similarity">
    <text evidence="8 9">Belongs to the TRAP transporter small permease family.</text>
</comment>
<comment type="caution">
    <text evidence="11">The sequence shown here is derived from an EMBL/GenBank/DDBJ whole genome shotgun (WGS) entry which is preliminary data.</text>
</comment>
<dbReference type="PANTHER" id="PTHR35011:SF4">
    <property type="entry name" value="SLL1102 PROTEIN"/>
    <property type="match status" value="1"/>
</dbReference>
<feature type="transmembrane region" description="Helical" evidence="9">
    <location>
        <begin position="68"/>
        <end position="87"/>
    </location>
</feature>
<feature type="transmembrane region" description="Helical" evidence="9">
    <location>
        <begin position="149"/>
        <end position="166"/>
    </location>
</feature>
<protein>
    <recommendedName>
        <fullName evidence="9">TRAP transporter small permease protein</fullName>
    </recommendedName>
</protein>
<feature type="transmembrane region" description="Helical" evidence="9">
    <location>
        <begin position="108"/>
        <end position="129"/>
    </location>
</feature>
<proteinExistence type="inferred from homology"/>
<keyword evidence="2 9" id="KW-0813">Transport</keyword>
<evidence type="ECO:0000256" key="9">
    <source>
        <dbReference type="RuleBase" id="RU369079"/>
    </source>
</evidence>
<comment type="subunit">
    <text evidence="9">The complex comprises the extracytoplasmic solute receptor protein and the two transmembrane proteins.</text>
</comment>
<sequence length="194" mass="21932">MQPLLLLSRAIDRMNAGFAVIADYCVLFAVLISAANAGVLWLVSRIPTWLNPIPDGIINNFSNSFLEIQWYLFAAVVMLGASYTLKLNGHVRVDIIYSSLSDRSRLKVDIFGILVFMMPVLTFFLWLSWPFFWQSYVSGEMSNNAGGLILWPAKLMLPLGFSLLWLQGLSELIKRFAAMMGLIQLETKYDKPTQ</sequence>
<keyword evidence="6 9" id="KW-1133">Transmembrane helix</keyword>
<dbReference type="InterPro" id="IPR007387">
    <property type="entry name" value="TRAP_DctQ"/>
</dbReference>
<evidence type="ECO:0000256" key="7">
    <source>
        <dbReference type="ARBA" id="ARBA00023136"/>
    </source>
</evidence>
<feature type="transmembrane region" description="Helical" evidence="9">
    <location>
        <begin position="21"/>
        <end position="43"/>
    </location>
</feature>
<dbReference type="Proteomes" id="UP000613160">
    <property type="component" value="Unassembled WGS sequence"/>
</dbReference>
<dbReference type="AlphaFoldDB" id="A0A916XW83"/>
<dbReference type="PANTHER" id="PTHR35011">
    <property type="entry name" value="2,3-DIKETO-L-GULONATE TRAP TRANSPORTER SMALL PERMEASE PROTEIN YIAM"/>
    <property type="match status" value="1"/>
</dbReference>
<evidence type="ECO:0000256" key="4">
    <source>
        <dbReference type="ARBA" id="ARBA00022519"/>
    </source>
</evidence>
<evidence type="ECO:0000313" key="12">
    <source>
        <dbReference type="Proteomes" id="UP000613160"/>
    </source>
</evidence>
<gene>
    <name evidence="11" type="ORF">GCM10011335_19620</name>
</gene>
<keyword evidence="3" id="KW-1003">Cell membrane</keyword>
<keyword evidence="12" id="KW-1185">Reference proteome</keyword>
<evidence type="ECO:0000256" key="2">
    <source>
        <dbReference type="ARBA" id="ARBA00022448"/>
    </source>
</evidence>
<evidence type="ECO:0000256" key="1">
    <source>
        <dbReference type="ARBA" id="ARBA00004429"/>
    </source>
</evidence>
<dbReference type="InterPro" id="IPR055348">
    <property type="entry name" value="DctQ"/>
</dbReference>
<evidence type="ECO:0000256" key="5">
    <source>
        <dbReference type="ARBA" id="ARBA00022692"/>
    </source>
</evidence>
<reference evidence="11" key="2">
    <citation type="submission" date="2020-09" db="EMBL/GenBank/DDBJ databases">
        <authorList>
            <person name="Sun Q."/>
            <person name="Zhou Y."/>
        </authorList>
    </citation>
    <scope>NUCLEOTIDE SEQUENCE</scope>
    <source>
        <strain evidence="11">CGMCC 1.15493</strain>
    </source>
</reference>
<dbReference type="GO" id="GO:0022857">
    <property type="term" value="F:transmembrane transporter activity"/>
    <property type="evidence" value="ECO:0007669"/>
    <property type="project" value="UniProtKB-UniRule"/>
</dbReference>
<comment type="subcellular location">
    <subcellularLocation>
        <location evidence="1 9">Cell inner membrane</location>
        <topology evidence="1 9">Multi-pass membrane protein</topology>
    </subcellularLocation>
</comment>
<evidence type="ECO:0000259" key="10">
    <source>
        <dbReference type="Pfam" id="PF04290"/>
    </source>
</evidence>
<keyword evidence="4 9" id="KW-0997">Cell inner membrane</keyword>
<evidence type="ECO:0000313" key="11">
    <source>
        <dbReference type="EMBL" id="GGD16835.1"/>
    </source>
</evidence>
<dbReference type="EMBL" id="BMJJ01000004">
    <property type="protein sequence ID" value="GGD16835.1"/>
    <property type="molecule type" value="Genomic_DNA"/>
</dbReference>
<dbReference type="Pfam" id="PF04290">
    <property type="entry name" value="DctQ"/>
    <property type="match status" value="1"/>
</dbReference>
<organism evidence="11 12">
    <name type="scientific">Aureimonas glaciei</name>
    <dbReference type="NCBI Taxonomy" id="1776957"/>
    <lineage>
        <taxon>Bacteria</taxon>
        <taxon>Pseudomonadati</taxon>
        <taxon>Pseudomonadota</taxon>
        <taxon>Alphaproteobacteria</taxon>
        <taxon>Hyphomicrobiales</taxon>
        <taxon>Aurantimonadaceae</taxon>
        <taxon>Aureimonas</taxon>
    </lineage>
</organism>
<feature type="domain" description="Tripartite ATP-independent periplasmic transporters DctQ component" evidence="10">
    <location>
        <begin position="67"/>
        <end position="176"/>
    </location>
</feature>
<reference evidence="11" key="1">
    <citation type="journal article" date="2014" name="Int. J. Syst. Evol. Microbiol.">
        <title>Complete genome sequence of Corynebacterium casei LMG S-19264T (=DSM 44701T), isolated from a smear-ripened cheese.</title>
        <authorList>
            <consortium name="US DOE Joint Genome Institute (JGI-PGF)"/>
            <person name="Walter F."/>
            <person name="Albersmeier A."/>
            <person name="Kalinowski J."/>
            <person name="Ruckert C."/>
        </authorList>
    </citation>
    <scope>NUCLEOTIDE SEQUENCE</scope>
    <source>
        <strain evidence="11">CGMCC 1.15493</strain>
    </source>
</reference>
<keyword evidence="5 9" id="KW-0812">Transmembrane</keyword>
<name>A0A916XW83_9HYPH</name>
<comment type="function">
    <text evidence="9">Part of the tripartite ATP-independent periplasmic (TRAP) transport system.</text>
</comment>